<dbReference type="AlphaFoldDB" id="A0A9N8V5A3"/>
<protein>
    <submittedName>
        <fullName evidence="2">5941_t:CDS:1</fullName>
    </submittedName>
</protein>
<accession>A0A9N8V5A3</accession>
<dbReference type="OrthoDB" id="2488973at2759"/>
<sequence length="125" mass="14751">MRELLYTILELEKWNRMATCDLCSQFENRENKAVCQIRMRSKVTGEMVSNVCVCARCKEKFEEDELPKCERDNEDLEEKELPLLPDEEISQTAFYERQINALQEKESQLTEEVDTHLEALEIAED</sequence>
<gene>
    <name evidence="2" type="ORF">AGERDE_LOCUS496</name>
</gene>
<name>A0A9N8V5A3_9GLOM</name>
<evidence type="ECO:0000313" key="2">
    <source>
        <dbReference type="EMBL" id="CAG8435230.1"/>
    </source>
</evidence>
<evidence type="ECO:0000256" key="1">
    <source>
        <dbReference type="SAM" id="Coils"/>
    </source>
</evidence>
<keyword evidence="3" id="KW-1185">Reference proteome</keyword>
<dbReference type="EMBL" id="CAJVPL010000024">
    <property type="protein sequence ID" value="CAG8435230.1"/>
    <property type="molecule type" value="Genomic_DNA"/>
</dbReference>
<evidence type="ECO:0000313" key="3">
    <source>
        <dbReference type="Proteomes" id="UP000789831"/>
    </source>
</evidence>
<reference evidence="2" key="1">
    <citation type="submission" date="2021-06" db="EMBL/GenBank/DDBJ databases">
        <authorList>
            <person name="Kallberg Y."/>
            <person name="Tangrot J."/>
            <person name="Rosling A."/>
        </authorList>
    </citation>
    <scope>NUCLEOTIDE SEQUENCE</scope>
    <source>
        <strain evidence="2">MT106</strain>
    </source>
</reference>
<feature type="coiled-coil region" evidence="1">
    <location>
        <begin position="59"/>
        <end position="119"/>
    </location>
</feature>
<proteinExistence type="predicted"/>
<organism evidence="2 3">
    <name type="scientific">Ambispora gerdemannii</name>
    <dbReference type="NCBI Taxonomy" id="144530"/>
    <lineage>
        <taxon>Eukaryota</taxon>
        <taxon>Fungi</taxon>
        <taxon>Fungi incertae sedis</taxon>
        <taxon>Mucoromycota</taxon>
        <taxon>Glomeromycotina</taxon>
        <taxon>Glomeromycetes</taxon>
        <taxon>Archaeosporales</taxon>
        <taxon>Ambisporaceae</taxon>
        <taxon>Ambispora</taxon>
    </lineage>
</organism>
<comment type="caution">
    <text evidence="2">The sequence shown here is derived from an EMBL/GenBank/DDBJ whole genome shotgun (WGS) entry which is preliminary data.</text>
</comment>
<dbReference type="Proteomes" id="UP000789831">
    <property type="component" value="Unassembled WGS sequence"/>
</dbReference>
<keyword evidence="1" id="KW-0175">Coiled coil</keyword>